<gene>
    <name evidence="8" type="ORF">Cni_G15172</name>
</gene>
<dbReference type="FunFam" id="2.20.25.80:FF:000008">
    <property type="entry name" value="WRKY transcription factor 40"/>
    <property type="match status" value="1"/>
</dbReference>
<organism evidence="8 9">
    <name type="scientific">Canna indica</name>
    <name type="common">Indian-shot</name>
    <dbReference type="NCBI Taxonomy" id="4628"/>
    <lineage>
        <taxon>Eukaryota</taxon>
        <taxon>Viridiplantae</taxon>
        <taxon>Streptophyta</taxon>
        <taxon>Embryophyta</taxon>
        <taxon>Tracheophyta</taxon>
        <taxon>Spermatophyta</taxon>
        <taxon>Magnoliopsida</taxon>
        <taxon>Liliopsida</taxon>
        <taxon>Zingiberales</taxon>
        <taxon>Cannaceae</taxon>
        <taxon>Canna</taxon>
    </lineage>
</organism>
<evidence type="ECO:0000256" key="5">
    <source>
        <dbReference type="ARBA" id="ARBA00023163"/>
    </source>
</evidence>
<dbReference type="PROSITE" id="PS50811">
    <property type="entry name" value="WRKY"/>
    <property type="match status" value="1"/>
</dbReference>
<proteinExistence type="inferred from homology"/>
<dbReference type="InterPro" id="IPR036576">
    <property type="entry name" value="WRKY_dom_sf"/>
</dbReference>
<evidence type="ECO:0000256" key="2">
    <source>
        <dbReference type="ARBA" id="ARBA00008189"/>
    </source>
</evidence>
<evidence type="ECO:0000313" key="8">
    <source>
        <dbReference type="EMBL" id="WOL06438.1"/>
    </source>
</evidence>
<dbReference type="Pfam" id="PF03106">
    <property type="entry name" value="WRKY"/>
    <property type="match status" value="1"/>
</dbReference>
<sequence length="296" mass="32947">MASEWNNQSPLSLDLCVGQSPNQASAGTLEAKLSELSEENKRLIKIISTIYMKQAALHNQLKDLTGSPSAEGSFSLMRKRQIESIEMNTYDGSVCERVDEVRNQIESNLIEHSCKRIREDNKHNIYTTYTKTNASDSSMVVRDGYHWRKYGQKVTRDNPSPRAYFRCSFAPSCPVKKKVQRSAEDKSVLVATYEGNHNHGPPSPLDAANNLHQNGSHPCFFSVNSSDSTITLDLTQQEFKSGVGRAACKDKDTETMEFQNLLAEQMASSLTKDSTFTAALASAISGRMLQHLEAQN</sequence>
<evidence type="ECO:0000256" key="1">
    <source>
        <dbReference type="ARBA" id="ARBA00004123"/>
    </source>
</evidence>
<evidence type="ECO:0000256" key="6">
    <source>
        <dbReference type="ARBA" id="ARBA00023242"/>
    </source>
</evidence>
<keyword evidence="5" id="KW-0804">Transcription</keyword>
<dbReference type="SMART" id="SM00774">
    <property type="entry name" value="WRKY"/>
    <property type="match status" value="1"/>
</dbReference>
<dbReference type="EMBL" id="CP136894">
    <property type="protein sequence ID" value="WOL06438.1"/>
    <property type="molecule type" value="Genomic_DNA"/>
</dbReference>
<reference evidence="8 9" key="1">
    <citation type="submission" date="2023-10" db="EMBL/GenBank/DDBJ databases">
        <title>Chromosome-scale genome assembly provides insights into flower coloration mechanisms of Canna indica.</title>
        <authorList>
            <person name="Li C."/>
        </authorList>
    </citation>
    <scope>NUCLEOTIDE SEQUENCE [LARGE SCALE GENOMIC DNA]</scope>
    <source>
        <tissue evidence="8">Flower</tissue>
    </source>
</reference>
<keyword evidence="9" id="KW-1185">Reference proteome</keyword>
<dbReference type="PANTHER" id="PTHR31429">
    <property type="entry name" value="WRKY TRANSCRIPTION FACTOR 36-RELATED"/>
    <property type="match status" value="1"/>
</dbReference>
<name>A0AAQ3KCY7_9LILI</name>
<protein>
    <submittedName>
        <fullName evidence="8">WRKY transcription factor WRKY76-like</fullName>
    </submittedName>
</protein>
<keyword evidence="3" id="KW-0805">Transcription regulation</keyword>
<dbReference type="Gene3D" id="2.20.25.80">
    <property type="entry name" value="WRKY domain"/>
    <property type="match status" value="1"/>
</dbReference>
<evidence type="ECO:0000256" key="3">
    <source>
        <dbReference type="ARBA" id="ARBA00023015"/>
    </source>
</evidence>
<comment type="similarity">
    <text evidence="2">Belongs to the WRKY group II-a family.</text>
</comment>
<dbReference type="InterPro" id="IPR003657">
    <property type="entry name" value="WRKY_dom"/>
</dbReference>
<feature type="domain" description="WRKY" evidence="7">
    <location>
        <begin position="136"/>
        <end position="202"/>
    </location>
</feature>
<accession>A0AAQ3KCY7</accession>
<dbReference type="GO" id="GO:0005634">
    <property type="term" value="C:nucleus"/>
    <property type="evidence" value="ECO:0007669"/>
    <property type="project" value="UniProtKB-SubCell"/>
</dbReference>
<dbReference type="PANTHER" id="PTHR31429:SF3">
    <property type="entry name" value="WRKY TRANSCRIPTION FACTOR 40-RELATED"/>
    <property type="match status" value="1"/>
</dbReference>
<dbReference type="Proteomes" id="UP001327560">
    <property type="component" value="Chromosome 5"/>
</dbReference>
<keyword evidence="6" id="KW-0539">Nucleus</keyword>
<dbReference type="SUPFAM" id="SSF118290">
    <property type="entry name" value="WRKY DNA-binding domain"/>
    <property type="match status" value="1"/>
</dbReference>
<comment type="subcellular location">
    <subcellularLocation>
        <location evidence="1">Nucleus</location>
    </subcellularLocation>
</comment>
<evidence type="ECO:0000256" key="4">
    <source>
        <dbReference type="ARBA" id="ARBA00023125"/>
    </source>
</evidence>
<dbReference type="InterPro" id="IPR044810">
    <property type="entry name" value="WRKY_plant"/>
</dbReference>
<evidence type="ECO:0000313" key="9">
    <source>
        <dbReference type="Proteomes" id="UP001327560"/>
    </source>
</evidence>
<dbReference type="GO" id="GO:0043565">
    <property type="term" value="F:sequence-specific DNA binding"/>
    <property type="evidence" value="ECO:0007669"/>
    <property type="project" value="InterPro"/>
</dbReference>
<dbReference type="AlphaFoldDB" id="A0AAQ3KCY7"/>
<dbReference type="GO" id="GO:0051707">
    <property type="term" value="P:response to other organism"/>
    <property type="evidence" value="ECO:0007669"/>
    <property type="project" value="UniProtKB-ARBA"/>
</dbReference>
<keyword evidence="4" id="KW-0238">DNA-binding</keyword>
<evidence type="ECO:0000259" key="7">
    <source>
        <dbReference type="PROSITE" id="PS50811"/>
    </source>
</evidence>
<dbReference type="GO" id="GO:0003700">
    <property type="term" value="F:DNA-binding transcription factor activity"/>
    <property type="evidence" value="ECO:0007669"/>
    <property type="project" value="InterPro"/>
</dbReference>